<organism evidence="1">
    <name type="scientific">marine sediment metagenome</name>
    <dbReference type="NCBI Taxonomy" id="412755"/>
    <lineage>
        <taxon>unclassified sequences</taxon>
        <taxon>metagenomes</taxon>
        <taxon>ecological metagenomes</taxon>
    </lineage>
</organism>
<dbReference type="EMBL" id="BARS01011733">
    <property type="protein sequence ID" value="GAF93138.1"/>
    <property type="molecule type" value="Genomic_DNA"/>
</dbReference>
<comment type="caution">
    <text evidence="1">The sequence shown here is derived from an EMBL/GenBank/DDBJ whole genome shotgun (WGS) entry which is preliminary data.</text>
</comment>
<accession>X0THX8</accession>
<name>X0THX8_9ZZZZ</name>
<evidence type="ECO:0000313" key="1">
    <source>
        <dbReference type="EMBL" id="GAF93138.1"/>
    </source>
</evidence>
<reference evidence="1" key="1">
    <citation type="journal article" date="2014" name="Front. Microbiol.">
        <title>High frequency of phylogenetically diverse reductive dehalogenase-homologous genes in deep subseafloor sedimentary metagenomes.</title>
        <authorList>
            <person name="Kawai M."/>
            <person name="Futagami T."/>
            <person name="Toyoda A."/>
            <person name="Takaki Y."/>
            <person name="Nishi S."/>
            <person name="Hori S."/>
            <person name="Arai W."/>
            <person name="Tsubouchi T."/>
            <person name="Morono Y."/>
            <person name="Uchiyama I."/>
            <person name="Ito T."/>
            <person name="Fujiyama A."/>
            <person name="Inagaki F."/>
            <person name="Takami H."/>
        </authorList>
    </citation>
    <scope>NUCLEOTIDE SEQUENCE</scope>
    <source>
        <strain evidence="1">Expedition CK06-06</strain>
    </source>
</reference>
<proteinExistence type="predicted"/>
<dbReference type="AlphaFoldDB" id="X0THX8"/>
<gene>
    <name evidence="1" type="ORF">S01H1_21221</name>
</gene>
<sequence length="255" mass="28464">ARKYSQQQAYPDQEFPFTGDDARCVLCQQRLDVDAGNRLTAFEKFIKDDTQQVAELAEAELTQALDGLSQSVVGHAAFDDYLPDLPEDQDELRRTVRLFHGMAWRIRRAILNSCADGQWRPPSALPASPVLELDALIGRMLRRAEELDQAAGENERQALVEEQNELLAREWVGGVLEDVSAEIRRKKGLAALDAAAHDTVTTGITLKSSELTDMYVTDVIRDRLTVEIKALGAEYLGIELDFPGARLGHQRFKVS</sequence>
<feature type="non-terminal residue" evidence="1">
    <location>
        <position position="255"/>
    </location>
</feature>
<protein>
    <submittedName>
        <fullName evidence="1">Uncharacterized protein</fullName>
    </submittedName>
</protein>
<feature type="non-terminal residue" evidence="1">
    <location>
        <position position="1"/>
    </location>
</feature>